<reference evidence="1" key="1">
    <citation type="submission" date="2022-06" db="EMBL/GenBank/DDBJ databases">
        <title>Nostosin G and Spiroidesin B from the Cyanobacterium Dolichospermum sp. NIES-1697.</title>
        <authorList>
            <person name="Phan C.-S."/>
            <person name="Mehjabin J.J."/>
            <person name="Anas A.R.J."/>
            <person name="Hayasaka M."/>
            <person name="Onoki R."/>
            <person name="Wang J."/>
            <person name="Umezawa T."/>
            <person name="Washio K."/>
            <person name="Morikawa M."/>
            <person name="Okino T."/>
        </authorList>
    </citation>
    <scope>NUCLEOTIDE SEQUENCE</scope>
    <source>
        <strain evidence="1">NIES-1697</strain>
    </source>
</reference>
<dbReference type="EMBL" id="CP099464">
    <property type="protein sequence ID" value="UUO16209.1"/>
    <property type="molecule type" value="Genomic_DNA"/>
</dbReference>
<evidence type="ECO:0000313" key="2">
    <source>
        <dbReference type="Proteomes" id="UP001057561"/>
    </source>
</evidence>
<sequence length="50" mass="5736">MEKPYINFLGFRADVPNLLRAADCLVAPTRYEAYDLGVHEVLWFTSNSQC</sequence>
<keyword evidence="2" id="KW-1185">Reference proteome</keyword>
<dbReference type="Proteomes" id="UP001057561">
    <property type="component" value="Chromosome"/>
</dbReference>
<dbReference type="Gene3D" id="3.40.50.2000">
    <property type="entry name" value="Glycogen Phosphorylase B"/>
    <property type="match status" value="1"/>
</dbReference>
<dbReference type="RefSeq" id="WP_228043801.1">
    <property type="nucleotide sequence ID" value="NZ_CP099464.1"/>
</dbReference>
<dbReference type="SUPFAM" id="SSF53756">
    <property type="entry name" value="UDP-Glycosyltransferase/glycogen phosphorylase"/>
    <property type="match status" value="1"/>
</dbReference>
<evidence type="ECO:0000313" key="1">
    <source>
        <dbReference type="EMBL" id="UUO16209.1"/>
    </source>
</evidence>
<gene>
    <name evidence="1" type="ORF">NG743_03940</name>
</gene>
<name>A0ABY5LZF6_9CYAN</name>
<protein>
    <recommendedName>
        <fullName evidence="3">CAZy families GT4 protein</fullName>
    </recommendedName>
</protein>
<accession>A0ABY5LZF6</accession>
<evidence type="ECO:0008006" key="3">
    <source>
        <dbReference type="Google" id="ProtNLM"/>
    </source>
</evidence>
<proteinExistence type="predicted"/>
<organism evidence="1 2">
    <name type="scientific">Dolichospermum heterosporum TAC447</name>
    <dbReference type="NCBI Taxonomy" id="747523"/>
    <lineage>
        <taxon>Bacteria</taxon>
        <taxon>Bacillati</taxon>
        <taxon>Cyanobacteriota</taxon>
        <taxon>Cyanophyceae</taxon>
        <taxon>Nostocales</taxon>
        <taxon>Aphanizomenonaceae</taxon>
        <taxon>Dolichospermum</taxon>
        <taxon>Dolichospermum heterosporum</taxon>
    </lineage>
</organism>